<feature type="compositionally biased region" description="Basic residues" evidence="1">
    <location>
        <begin position="340"/>
        <end position="349"/>
    </location>
</feature>
<proteinExistence type="predicted"/>
<dbReference type="Proteomes" id="UP000193144">
    <property type="component" value="Unassembled WGS sequence"/>
</dbReference>
<feature type="compositionally biased region" description="Basic and acidic residues" evidence="1">
    <location>
        <begin position="41"/>
        <end position="65"/>
    </location>
</feature>
<dbReference type="EMBL" id="MCFA01000073">
    <property type="protein sequence ID" value="ORY10410.1"/>
    <property type="molecule type" value="Genomic_DNA"/>
</dbReference>
<reference evidence="2 3" key="1">
    <citation type="submission" date="2016-07" db="EMBL/GenBank/DDBJ databases">
        <title>Pervasive Adenine N6-methylation of Active Genes in Fungi.</title>
        <authorList>
            <consortium name="DOE Joint Genome Institute"/>
            <person name="Mondo S.J."/>
            <person name="Dannebaum R.O."/>
            <person name="Kuo R.C."/>
            <person name="Labutti K."/>
            <person name="Haridas S."/>
            <person name="Kuo A."/>
            <person name="Salamov A."/>
            <person name="Ahrendt S.R."/>
            <person name="Lipzen A."/>
            <person name="Sullivan W."/>
            <person name="Andreopoulos W.B."/>
            <person name="Clum A."/>
            <person name="Lindquist E."/>
            <person name="Daum C."/>
            <person name="Ramamoorthy G.K."/>
            <person name="Gryganskyi A."/>
            <person name="Culley D."/>
            <person name="Magnuson J.K."/>
            <person name="James T.Y."/>
            <person name="O'Malley M.A."/>
            <person name="Stajich J.E."/>
            <person name="Spatafora J.W."/>
            <person name="Visel A."/>
            <person name="Grigoriev I.V."/>
        </authorList>
    </citation>
    <scope>NUCLEOTIDE SEQUENCE [LARGE SCALE GENOMIC DNA]</scope>
    <source>
        <strain evidence="2 3">CBS 115471</strain>
    </source>
</reference>
<feature type="region of interest" description="Disordered" evidence="1">
    <location>
        <begin position="123"/>
        <end position="151"/>
    </location>
</feature>
<feature type="compositionally biased region" description="Low complexity" evidence="1">
    <location>
        <begin position="358"/>
        <end position="370"/>
    </location>
</feature>
<feature type="compositionally biased region" description="Low complexity" evidence="1">
    <location>
        <begin position="548"/>
        <end position="559"/>
    </location>
</feature>
<feature type="region of interest" description="Disordered" evidence="1">
    <location>
        <begin position="189"/>
        <end position="219"/>
    </location>
</feature>
<comment type="caution">
    <text evidence="2">The sequence shown here is derived from an EMBL/GenBank/DDBJ whole genome shotgun (WGS) entry which is preliminary data.</text>
</comment>
<feature type="region of interest" description="Disordered" evidence="1">
    <location>
        <begin position="15"/>
        <end position="92"/>
    </location>
</feature>
<dbReference type="AlphaFoldDB" id="A0A1Y1ZJG4"/>
<evidence type="ECO:0000313" key="2">
    <source>
        <dbReference type="EMBL" id="ORY10410.1"/>
    </source>
</evidence>
<feature type="region of interest" description="Disordered" evidence="1">
    <location>
        <begin position="332"/>
        <end position="404"/>
    </location>
</feature>
<feature type="region of interest" description="Disordered" evidence="1">
    <location>
        <begin position="424"/>
        <end position="461"/>
    </location>
</feature>
<evidence type="ECO:0000313" key="3">
    <source>
        <dbReference type="Proteomes" id="UP000193144"/>
    </source>
</evidence>
<accession>A0A1Y1ZJG4</accession>
<feature type="compositionally biased region" description="Low complexity" evidence="1">
    <location>
        <begin position="525"/>
        <end position="541"/>
    </location>
</feature>
<organism evidence="2 3">
    <name type="scientific">Clohesyomyces aquaticus</name>
    <dbReference type="NCBI Taxonomy" id="1231657"/>
    <lineage>
        <taxon>Eukaryota</taxon>
        <taxon>Fungi</taxon>
        <taxon>Dikarya</taxon>
        <taxon>Ascomycota</taxon>
        <taxon>Pezizomycotina</taxon>
        <taxon>Dothideomycetes</taxon>
        <taxon>Pleosporomycetidae</taxon>
        <taxon>Pleosporales</taxon>
        <taxon>Lindgomycetaceae</taxon>
        <taxon>Clohesyomyces</taxon>
    </lineage>
</organism>
<name>A0A1Y1ZJG4_9PLEO</name>
<feature type="compositionally biased region" description="Basic and acidic residues" evidence="1">
    <location>
        <begin position="198"/>
        <end position="212"/>
    </location>
</feature>
<evidence type="ECO:0000256" key="1">
    <source>
        <dbReference type="SAM" id="MobiDB-lite"/>
    </source>
</evidence>
<keyword evidence="3" id="KW-1185">Reference proteome</keyword>
<feature type="region of interest" description="Disordered" evidence="1">
    <location>
        <begin position="493"/>
        <end position="583"/>
    </location>
</feature>
<sequence>MCSCWQPCLRLQTSRGSSMCNDASRRVPEATETSEAGAWEQRNDDAAADETGRGLQQKENEEPTARPKGVGNSPAFPNRLQRHTMQTAPPRTHENRLLRCAPWHMPCWMQLQSQQCRCRNGRRSLQGGSGGAASGALIGGRREARQTRPQLSHRKKMTLGFRACGRVVSFDDSSSSMGRLCERQLAQQAVSGQQRANADPERVLRAHEKQRQAETGSTTRGRLRARLSCCVRDARGAPRRRKAWREGERASAVLPGPDDMCALMKTKMGSISRVAGRGVTCCGVVDQSDRSRVAARLLARSPARTAPCPFGGNIGPAACDPVSSTRVVAREAKLQPHGRVAPRRGHAMRVRALPPDTSSASSASSRSWAANGERTAATGTPGQGRSASSKPDARRSRRAAGPAARVVLASGSIIPAHCHSRTFPPSSLAPHRESGLLHTIPSNKDSSATAGRSRLQSSSRAPAASCIVFPSLVRPLPGQSSLTSSRQIARPQCYTCYPPPASRPDPPRHRARQSGESPRAGNPQRARCSPSKSAAPASAAQRKSKTASSSVGTTFVSSGKAASHQVDHSARSAHLGFWEQSET</sequence>
<gene>
    <name evidence="2" type="ORF">BCR34DRAFT_654952</name>
</gene>
<feature type="compositionally biased region" description="Polar residues" evidence="1">
    <location>
        <begin position="440"/>
        <end position="460"/>
    </location>
</feature>
<feature type="compositionally biased region" description="Polar residues" evidence="1">
    <location>
        <begin position="377"/>
        <end position="389"/>
    </location>
</feature>
<protein>
    <submittedName>
        <fullName evidence="2">Uncharacterized protein</fullName>
    </submittedName>
</protein>